<accession>A0ABW8LU26</accession>
<protein>
    <submittedName>
        <fullName evidence="1">DUF6188 family protein</fullName>
    </submittedName>
</protein>
<sequence length="125" mass="13408">MDLNLQSQSVIRVCFDTALTVLTSDDCELRVETDAIIKRPDEGAVPFDPESPGTAAVQLVQLIHDAITLAEVGSLGNLVIEFESGAELSVTPHAEYEAWGLVGPSGRRVTCMPGGEVALWDERQA</sequence>
<comment type="caution">
    <text evidence="1">The sequence shown here is derived from an EMBL/GenBank/DDBJ whole genome shotgun (WGS) entry which is preliminary data.</text>
</comment>
<evidence type="ECO:0000313" key="2">
    <source>
        <dbReference type="Proteomes" id="UP001620295"/>
    </source>
</evidence>
<keyword evidence="2" id="KW-1185">Reference proteome</keyword>
<evidence type="ECO:0000313" key="1">
    <source>
        <dbReference type="EMBL" id="MFK4269391.1"/>
    </source>
</evidence>
<dbReference type="EMBL" id="JBJDQH010000011">
    <property type="protein sequence ID" value="MFK4269391.1"/>
    <property type="molecule type" value="Genomic_DNA"/>
</dbReference>
<reference evidence="1 2" key="1">
    <citation type="submission" date="2024-11" db="EMBL/GenBank/DDBJ databases">
        <title>The Natural Products Discovery Center: Release of the First 8490 Sequenced Strains for Exploring Actinobacteria Biosynthetic Diversity.</title>
        <authorList>
            <person name="Kalkreuter E."/>
            <person name="Kautsar S.A."/>
            <person name="Yang D."/>
            <person name="Bader C.D."/>
            <person name="Teijaro C.N."/>
            <person name="Fluegel L."/>
            <person name="Davis C.M."/>
            <person name="Simpson J.R."/>
            <person name="Lauterbach L."/>
            <person name="Steele A.D."/>
            <person name="Gui C."/>
            <person name="Meng S."/>
            <person name="Li G."/>
            <person name="Viehrig K."/>
            <person name="Ye F."/>
            <person name="Su P."/>
            <person name="Kiefer A.F."/>
            <person name="Nichols A."/>
            <person name="Cepeda A.J."/>
            <person name="Yan W."/>
            <person name="Fan B."/>
            <person name="Jiang Y."/>
            <person name="Adhikari A."/>
            <person name="Zheng C.-J."/>
            <person name="Schuster L."/>
            <person name="Cowan T.M."/>
            <person name="Smanski M.J."/>
            <person name="Chevrette M.G."/>
            <person name="De Carvalho L.P.S."/>
            <person name="Shen B."/>
        </authorList>
    </citation>
    <scope>NUCLEOTIDE SEQUENCE [LARGE SCALE GENOMIC DNA]</scope>
    <source>
        <strain evidence="1 2">NPDC020863</strain>
    </source>
</reference>
<dbReference type="RefSeq" id="WP_404747649.1">
    <property type="nucleotide sequence ID" value="NZ_JBJDQH010000011.1"/>
</dbReference>
<proteinExistence type="predicted"/>
<dbReference type="InterPro" id="IPR046179">
    <property type="entry name" value="DUF6188"/>
</dbReference>
<dbReference type="Pfam" id="PF19686">
    <property type="entry name" value="DUF6188"/>
    <property type="match status" value="1"/>
</dbReference>
<organism evidence="1 2">
    <name type="scientific">Streptomyces milbemycinicus</name>
    <dbReference type="NCBI Taxonomy" id="476552"/>
    <lineage>
        <taxon>Bacteria</taxon>
        <taxon>Bacillati</taxon>
        <taxon>Actinomycetota</taxon>
        <taxon>Actinomycetes</taxon>
        <taxon>Kitasatosporales</taxon>
        <taxon>Streptomycetaceae</taxon>
        <taxon>Streptomyces</taxon>
    </lineage>
</organism>
<name>A0ABW8LU26_9ACTN</name>
<gene>
    <name evidence="1" type="ORF">ACI2L5_31290</name>
</gene>
<dbReference type="Proteomes" id="UP001620295">
    <property type="component" value="Unassembled WGS sequence"/>
</dbReference>